<evidence type="ECO:0000256" key="5">
    <source>
        <dbReference type="RuleBase" id="RU004355"/>
    </source>
</evidence>
<dbReference type="AlphaFoldDB" id="A0A2X2DWR6"/>
<dbReference type="InterPro" id="IPR020579">
    <property type="entry name" value="Exonuc_VII_lsu_C"/>
</dbReference>
<feature type="domain" description="Exonuclease VII large subunit C-terminal" evidence="6">
    <location>
        <begin position="142"/>
        <end position="386"/>
    </location>
</feature>
<protein>
    <recommendedName>
        <fullName evidence="5">Exodeoxyribonuclease 7 large subunit</fullName>
        <ecNumber evidence="5">3.1.11.6</ecNumber>
    </recommendedName>
</protein>
<dbReference type="PANTHER" id="PTHR30008">
    <property type="entry name" value="EXODEOXYRIBONUCLEASE 7 LARGE SUBUNIT"/>
    <property type="match status" value="1"/>
</dbReference>
<feature type="domain" description="OB-fold nucleic acid binding" evidence="7">
    <location>
        <begin position="12"/>
        <end position="115"/>
    </location>
</feature>
<dbReference type="InterPro" id="IPR003753">
    <property type="entry name" value="Exonuc_VII_L"/>
</dbReference>
<gene>
    <name evidence="8" type="primary">xseA_1</name>
    <name evidence="8" type="ORF">NCTC11842_00334</name>
</gene>
<proteinExistence type="inferred from homology"/>
<dbReference type="Pfam" id="PF02601">
    <property type="entry name" value="Exonuc_VII_L"/>
    <property type="match status" value="1"/>
</dbReference>
<reference evidence="8 9" key="1">
    <citation type="submission" date="2018-06" db="EMBL/GenBank/DDBJ databases">
        <authorList>
            <consortium name="Pathogen Informatics"/>
            <person name="Doyle S."/>
        </authorList>
    </citation>
    <scope>NUCLEOTIDE SEQUENCE [LARGE SCALE GENOMIC DNA]</scope>
    <source>
        <strain evidence="8 9">NCTC11842</strain>
    </source>
</reference>
<evidence type="ECO:0000313" key="8">
    <source>
        <dbReference type="EMBL" id="SPZ00189.1"/>
    </source>
</evidence>
<keyword evidence="1" id="KW-0963">Cytoplasm</keyword>
<keyword evidence="4 5" id="KW-0269">Exonuclease</keyword>
<dbReference type="RefSeq" id="WP_073450824.1">
    <property type="nucleotide sequence ID" value="NZ_FQYS01000025.1"/>
</dbReference>
<dbReference type="GO" id="GO:0009318">
    <property type="term" value="C:exodeoxyribonuclease VII complex"/>
    <property type="evidence" value="ECO:0007669"/>
    <property type="project" value="UniProtKB-UniRule"/>
</dbReference>
<evidence type="ECO:0000259" key="6">
    <source>
        <dbReference type="Pfam" id="PF02601"/>
    </source>
</evidence>
<comment type="similarity">
    <text evidence="5">Belongs to the XseA family.</text>
</comment>
<evidence type="ECO:0000256" key="3">
    <source>
        <dbReference type="ARBA" id="ARBA00022801"/>
    </source>
</evidence>
<comment type="subcellular location">
    <subcellularLocation>
        <location evidence="5">Cytoplasm</location>
    </subcellularLocation>
</comment>
<dbReference type="CDD" id="cd04489">
    <property type="entry name" value="ExoVII_LU_OBF"/>
    <property type="match status" value="1"/>
</dbReference>
<dbReference type="NCBIfam" id="TIGR00237">
    <property type="entry name" value="xseA"/>
    <property type="match status" value="1"/>
</dbReference>
<evidence type="ECO:0000259" key="7">
    <source>
        <dbReference type="Pfam" id="PF13742"/>
    </source>
</evidence>
<evidence type="ECO:0000256" key="1">
    <source>
        <dbReference type="ARBA" id="ARBA00022490"/>
    </source>
</evidence>
<dbReference type="Pfam" id="PF13742">
    <property type="entry name" value="tRNA_anti_2"/>
    <property type="match status" value="1"/>
</dbReference>
<evidence type="ECO:0000256" key="2">
    <source>
        <dbReference type="ARBA" id="ARBA00022722"/>
    </source>
</evidence>
<dbReference type="GO" id="GO:0005737">
    <property type="term" value="C:cytoplasm"/>
    <property type="evidence" value="ECO:0007669"/>
    <property type="project" value="UniProtKB-SubCell"/>
</dbReference>
<organism evidence="8 9">
    <name type="scientific">Pseudomonas luteola</name>
    <dbReference type="NCBI Taxonomy" id="47886"/>
    <lineage>
        <taxon>Bacteria</taxon>
        <taxon>Pseudomonadati</taxon>
        <taxon>Pseudomonadota</taxon>
        <taxon>Gammaproteobacteria</taxon>
        <taxon>Pseudomonadales</taxon>
        <taxon>Pseudomonadaceae</taxon>
        <taxon>Pseudomonas</taxon>
    </lineage>
</organism>
<dbReference type="InterPro" id="IPR025824">
    <property type="entry name" value="OB-fold_nuc-bd_dom"/>
</dbReference>
<dbReference type="GO" id="GO:0008855">
    <property type="term" value="F:exodeoxyribonuclease VII activity"/>
    <property type="evidence" value="ECO:0007669"/>
    <property type="project" value="UniProtKB-UniRule"/>
</dbReference>
<comment type="catalytic activity">
    <reaction evidence="5">
        <text>Exonucleolytic cleavage in either 5'- to 3'- or 3'- to 5'-direction to yield nucleoside 5'-phosphates.</text>
        <dbReference type="EC" id="3.1.11.6"/>
    </reaction>
</comment>
<dbReference type="EMBL" id="UAUF01000002">
    <property type="protein sequence ID" value="SPZ00189.1"/>
    <property type="molecule type" value="Genomic_DNA"/>
</dbReference>
<dbReference type="EC" id="3.1.11.6" evidence="5"/>
<dbReference type="GO" id="GO:0006308">
    <property type="term" value="P:DNA catabolic process"/>
    <property type="evidence" value="ECO:0007669"/>
    <property type="project" value="UniProtKB-UniRule"/>
</dbReference>
<accession>A0A2X2DWR6</accession>
<sequence>MNAPAPAVHISLHSYLKQIEGVIKRSFAEHIWVVAELSEFNIRNGGTCWFTLIESADGKEIAKCSAVMFGSVSNVQLRAFEQVTGSKPQPGMKVMLKVCATLHPQYGFQLQVYGIDPNYTLGEMHAKVEQILAKLKEEGIHDRQKTLSAPTGFWRIAVVSPDQAAGLGDFRREADLLERHGLVSFHYYTATFQGEKAPESIKQAFLQLYDAHGQAPYDVVCLIRGGGAKADMAWLNHYGLAKLICRLPIPVFTGIGHERDETVLDLVAHTRFDTPSKVIGSILRHLQLESEELGRSIELARQLIDQTLSREETCLVSLHGQYQNLSQQRLSNETLSLAELGHCYRRGVDELLNRHERQVTLWQAQAQSIVRESLQSASDRLHNYQERYLAQLPAAVAEEEQCLGNLLTQYTYLAERRAADAAQELMQARQALSLQLDARLAEEQRCVDSLASQYLLAVQGSLQQEEASLQRYKDLHAVLDPRAIMAKGFALVKRQDGQTIRSALEINTGELLSIRFLDGDVSVVTLE</sequence>
<dbReference type="GO" id="GO:0003676">
    <property type="term" value="F:nucleic acid binding"/>
    <property type="evidence" value="ECO:0007669"/>
    <property type="project" value="InterPro"/>
</dbReference>
<dbReference type="Proteomes" id="UP000250443">
    <property type="component" value="Unassembled WGS sequence"/>
</dbReference>
<keyword evidence="3 5" id="KW-0378">Hydrolase</keyword>
<name>A0A2X2DWR6_PSELU</name>
<evidence type="ECO:0000313" key="9">
    <source>
        <dbReference type="Proteomes" id="UP000250443"/>
    </source>
</evidence>
<dbReference type="PANTHER" id="PTHR30008:SF0">
    <property type="entry name" value="EXODEOXYRIBONUCLEASE 7 LARGE SUBUNIT"/>
    <property type="match status" value="1"/>
</dbReference>
<keyword evidence="2 5" id="KW-0540">Nuclease</keyword>
<evidence type="ECO:0000256" key="4">
    <source>
        <dbReference type="ARBA" id="ARBA00022839"/>
    </source>
</evidence>